<sequence length="383" mass="40346">MNKTGRYLLRLLGRVSYTGGVIMLLAGTLLSLVQTTAYADNPPGRQLPGDAGRQISLPTQPSSGDPGSSDTPPLLNPKDALQPEVRNQAPRGPSGNSASAQQPGRQLAQRQALSPAVVIQVQPDDPPFVVFDDPDYSICQFDPIDITVTGTYHLQPGQSAYIQWHFYVVQPGPPPSSFDYFYIGPVQGDGTFSVTGRWPGIQPGNTGVEIHYGAALIDQITGNPLGANDGLDIYWYPWVCTASPTPTNTPTFTATPTETSTPTFTATPTETSTPTLTTTVSVTPTATTTTTATPTRPTPPGNDPSPTPTRPTPPGNQPSRTPTSTSNATPTLTSTPDGGVIIPVTGADLINPSLVSGWLINLGLFFLGVGLVITALSRRNSTR</sequence>
<comment type="caution">
    <text evidence="3">The sequence shown here is derived from an EMBL/GenBank/DDBJ whole genome shotgun (WGS) entry which is preliminary data.</text>
</comment>
<dbReference type="EMBL" id="DSYK01000099">
    <property type="protein sequence ID" value="HGS20604.1"/>
    <property type="molecule type" value="Genomic_DNA"/>
</dbReference>
<evidence type="ECO:0000313" key="3">
    <source>
        <dbReference type="EMBL" id="HGS20604.1"/>
    </source>
</evidence>
<reference evidence="3" key="1">
    <citation type="journal article" date="2020" name="mSystems">
        <title>Genome- and Community-Level Interaction Insights into Carbon Utilization and Element Cycling Functions of Hydrothermarchaeota in Hydrothermal Sediment.</title>
        <authorList>
            <person name="Zhou Z."/>
            <person name="Liu Y."/>
            <person name="Xu W."/>
            <person name="Pan J."/>
            <person name="Luo Z.H."/>
            <person name="Li M."/>
        </authorList>
    </citation>
    <scope>NUCLEOTIDE SEQUENCE [LARGE SCALE GENOMIC DNA]</scope>
    <source>
        <strain evidence="3">SpSt-573</strain>
    </source>
</reference>
<accession>A0A7C4PIX6</accession>
<feature type="region of interest" description="Disordered" evidence="1">
    <location>
        <begin position="41"/>
        <end position="111"/>
    </location>
</feature>
<evidence type="ECO:0000256" key="1">
    <source>
        <dbReference type="SAM" id="MobiDB-lite"/>
    </source>
</evidence>
<feature type="region of interest" description="Disordered" evidence="1">
    <location>
        <begin position="249"/>
        <end position="338"/>
    </location>
</feature>
<dbReference type="AlphaFoldDB" id="A0A7C4PIX6"/>
<keyword evidence="2" id="KW-1133">Transmembrane helix</keyword>
<protein>
    <submittedName>
        <fullName evidence="3">Uncharacterized protein</fullName>
    </submittedName>
</protein>
<feature type="compositionally biased region" description="Polar residues" evidence="1">
    <location>
        <begin position="317"/>
        <end position="336"/>
    </location>
</feature>
<feature type="compositionally biased region" description="Low complexity" evidence="1">
    <location>
        <begin position="58"/>
        <end position="73"/>
    </location>
</feature>
<feature type="transmembrane region" description="Helical" evidence="2">
    <location>
        <begin position="358"/>
        <end position="377"/>
    </location>
</feature>
<feature type="compositionally biased region" description="Low complexity" evidence="1">
    <location>
        <begin position="249"/>
        <end position="295"/>
    </location>
</feature>
<organism evidence="3">
    <name type="scientific">Anaerolinea thermolimosa</name>
    <dbReference type="NCBI Taxonomy" id="229919"/>
    <lineage>
        <taxon>Bacteria</taxon>
        <taxon>Bacillati</taxon>
        <taxon>Chloroflexota</taxon>
        <taxon>Anaerolineae</taxon>
        <taxon>Anaerolineales</taxon>
        <taxon>Anaerolineaceae</taxon>
        <taxon>Anaerolinea</taxon>
    </lineage>
</organism>
<gene>
    <name evidence="3" type="ORF">ENT37_01905</name>
</gene>
<evidence type="ECO:0000256" key="2">
    <source>
        <dbReference type="SAM" id="Phobius"/>
    </source>
</evidence>
<keyword evidence="2" id="KW-0812">Transmembrane</keyword>
<feature type="compositionally biased region" description="Pro residues" evidence="1">
    <location>
        <begin position="296"/>
        <end position="316"/>
    </location>
</feature>
<keyword evidence="2" id="KW-0472">Membrane</keyword>
<proteinExistence type="predicted"/>
<feature type="compositionally biased region" description="Polar residues" evidence="1">
    <location>
        <begin position="94"/>
        <end position="111"/>
    </location>
</feature>
<name>A0A7C4PIX6_9CHLR</name>